<dbReference type="Gene3D" id="3.30.70.270">
    <property type="match status" value="1"/>
</dbReference>
<reference evidence="4 5" key="1">
    <citation type="submission" date="2020-08" db="EMBL/GenBank/DDBJ databases">
        <title>Oceanospirillum sp. nov. isolated from marine sediment.</title>
        <authorList>
            <person name="Ji X."/>
        </authorList>
    </citation>
    <scope>NUCLEOTIDE SEQUENCE [LARGE SCALE GENOMIC DNA]</scope>
    <source>
        <strain evidence="4 5">D5</strain>
    </source>
</reference>
<dbReference type="EC" id="2.7.7.65" evidence="1"/>
<dbReference type="InterPro" id="IPR050469">
    <property type="entry name" value="Diguanylate_Cyclase"/>
</dbReference>
<gene>
    <name evidence="4" type="ORF">H4O21_23160</name>
</gene>
<accession>A0A839IY51</accession>
<name>A0A839IY51_9GAMM</name>
<protein>
    <recommendedName>
        <fullName evidence="1">diguanylate cyclase</fullName>
        <ecNumber evidence="1">2.7.7.65</ecNumber>
    </recommendedName>
</protein>
<dbReference type="Proteomes" id="UP000565262">
    <property type="component" value="Unassembled WGS sequence"/>
</dbReference>
<comment type="caution">
    <text evidence="4">The sequence shown here is derived from an EMBL/GenBank/DDBJ whole genome shotgun (WGS) entry which is preliminary data.</text>
</comment>
<proteinExistence type="predicted"/>
<organism evidence="4 5">
    <name type="scientific">Oceanospirillum sediminis</name>
    <dbReference type="NCBI Taxonomy" id="2760088"/>
    <lineage>
        <taxon>Bacteria</taxon>
        <taxon>Pseudomonadati</taxon>
        <taxon>Pseudomonadota</taxon>
        <taxon>Gammaproteobacteria</taxon>
        <taxon>Oceanospirillales</taxon>
        <taxon>Oceanospirillaceae</taxon>
        <taxon>Oceanospirillum</taxon>
    </lineage>
</organism>
<dbReference type="InterPro" id="IPR000160">
    <property type="entry name" value="GGDEF_dom"/>
</dbReference>
<dbReference type="GO" id="GO:0052621">
    <property type="term" value="F:diguanylate cyclase activity"/>
    <property type="evidence" value="ECO:0007669"/>
    <property type="project" value="UniProtKB-EC"/>
</dbReference>
<keyword evidence="5" id="KW-1185">Reference proteome</keyword>
<dbReference type="NCBIfam" id="TIGR00254">
    <property type="entry name" value="GGDEF"/>
    <property type="match status" value="1"/>
</dbReference>
<dbReference type="PANTHER" id="PTHR45138:SF9">
    <property type="entry name" value="DIGUANYLATE CYCLASE DGCM-RELATED"/>
    <property type="match status" value="1"/>
</dbReference>
<dbReference type="InterPro" id="IPR043128">
    <property type="entry name" value="Rev_trsase/Diguanyl_cyclase"/>
</dbReference>
<dbReference type="AlphaFoldDB" id="A0A839IY51"/>
<dbReference type="GO" id="GO:1902201">
    <property type="term" value="P:negative regulation of bacterial-type flagellum-dependent cell motility"/>
    <property type="evidence" value="ECO:0007669"/>
    <property type="project" value="TreeGrafter"/>
</dbReference>
<dbReference type="RefSeq" id="WP_182811907.1">
    <property type="nucleotide sequence ID" value="NZ_JACJFM010000057.1"/>
</dbReference>
<evidence type="ECO:0000313" key="4">
    <source>
        <dbReference type="EMBL" id="MBB1489514.1"/>
    </source>
</evidence>
<dbReference type="SUPFAM" id="SSF55073">
    <property type="entry name" value="Nucleotide cyclase"/>
    <property type="match status" value="1"/>
</dbReference>
<feature type="domain" description="GGDEF" evidence="3">
    <location>
        <begin position="1"/>
        <end position="95"/>
    </location>
</feature>
<evidence type="ECO:0000256" key="1">
    <source>
        <dbReference type="ARBA" id="ARBA00012528"/>
    </source>
</evidence>
<sequence length="95" mass="10408">MLKKQVDGQDTGDQILKQVADALRNGLRKTDILCRYGGDEFIFAAVDINKTGVISVCQRIRNDLNHEISPQLKKQGFGISLGALLFTPDTDSSGE</sequence>
<evidence type="ECO:0000256" key="2">
    <source>
        <dbReference type="ARBA" id="ARBA00034247"/>
    </source>
</evidence>
<dbReference type="EMBL" id="JACJFM010000057">
    <property type="protein sequence ID" value="MBB1489514.1"/>
    <property type="molecule type" value="Genomic_DNA"/>
</dbReference>
<dbReference type="GO" id="GO:0043709">
    <property type="term" value="P:cell adhesion involved in single-species biofilm formation"/>
    <property type="evidence" value="ECO:0007669"/>
    <property type="project" value="TreeGrafter"/>
</dbReference>
<dbReference type="PROSITE" id="PS50887">
    <property type="entry name" value="GGDEF"/>
    <property type="match status" value="1"/>
</dbReference>
<evidence type="ECO:0000259" key="3">
    <source>
        <dbReference type="PROSITE" id="PS50887"/>
    </source>
</evidence>
<dbReference type="InterPro" id="IPR029787">
    <property type="entry name" value="Nucleotide_cyclase"/>
</dbReference>
<dbReference type="PANTHER" id="PTHR45138">
    <property type="entry name" value="REGULATORY COMPONENTS OF SENSORY TRANSDUCTION SYSTEM"/>
    <property type="match status" value="1"/>
</dbReference>
<comment type="catalytic activity">
    <reaction evidence="2">
        <text>2 GTP = 3',3'-c-di-GMP + 2 diphosphate</text>
        <dbReference type="Rhea" id="RHEA:24898"/>
        <dbReference type="ChEBI" id="CHEBI:33019"/>
        <dbReference type="ChEBI" id="CHEBI:37565"/>
        <dbReference type="ChEBI" id="CHEBI:58805"/>
        <dbReference type="EC" id="2.7.7.65"/>
    </reaction>
</comment>
<evidence type="ECO:0000313" key="5">
    <source>
        <dbReference type="Proteomes" id="UP000565262"/>
    </source>
</evidence>
<dbReference type="Pfam" id="PF00990">
    <property type="entry name" value="GGDEF"/>
    <property type="match status" value="1"/>
</dbReference>
<dbReference type="GO" id="GO:0005886">
    <property type="term" value="C:plasma membrane"/>
    <property type="evidence" value="ECO:0007669"/>
    <property type="project" value="TreeGrafter"/>
</dbReference>